<reference evidence="3 4" key="1">
    <citation type="submission" date="2020-02" db="EMBL/GenBank/DDBJ databases">
        <title>Genome sequence of the type strain DSM 27180 of Arthrobacter silviterrae.</title>
        <authorList>
            <person name="Gao J."/>
            <person name="Sun J."/>
        </authorList>
    </citation>
    <scope>NUCLEOTIDE SEQUENCE [LARGE SCALE GENOMIC DNA]</scope>
    <source>
        <strain evidence="3 4">DSM 27180</strain>
    </source>
</reference>
<dbReference type="Proteomes" id="UP000479226">
    <property type="component" value="Unassembled WGS sequence"/>
</dbReference>
<protein>
    <submittedName>
        <fullName evidence="3">DUF2510 domain-containing protein</fullName>
    </submittedName>
</protein>
<evidence type="ECO:0000256" key="1">
    <source>
        <dbReference type="SAM" id="Phobius"/>
    </source>
</evidence>
<keyword evidence="1" id="KW-0472">Membrane</keyword>
<proteinExistence type="predicted"/>
<evidence type="ECO:0000313" key="4">
    <source>
        <dbReference type="Proteomes" id="UP000479226"/>
    </source>
</evidence>
<keyword evidence="1" id="KW-1133">Transmembrane helix</keyword>
<feature type="transmembrane region" description="Helical" evidence="1">
    <location>
        <begin position="101"/>
        <end position="123"/>
    </location>
</feature>
<accession>A0ABX0D8Y1</accession>
<feature type="domain" description="DUF2510" evidence="2">
    <location>
        <begin position="14"/>
        <end position="39"/>
    </location>
</feature>
<dbReference type="InterPro" id="IPR018929">
    <property type="entry name" value="DUF2510"/>
</dbReference>
<feature type="transmembrane region" description="Helical" evidence="1">
    <location>
        <begin position="72"/>
        <end position="89"/>
    </location>
</feature>
<name>A0ABX0D8Y1_9MICC</name>
<dbReference type="Pfam" id="PF10708">
    <property type="entry name" value="DUF2510"/>
    <property type="match status" value="1"/>
</dbReference>
<keyword evidence="1" id="KW-0812">Transmembrane</keyword>
<keyword evidence="4" id="KW-1185">Reference proteome</keyword>
<organism evidence="3 4">
    <name type="scientific">Arthrobacter silviterrae</name>
    <dbReference type="NCBI Taxonomy" id="2026658"/>
    <lineage>
        <taxon>Bacteria</taxon>
        <taxon>Bacillati</taxon>
        <taxon>Actinomycetota</taxon>
        <taxon>Actinomycetes</taxon>
        <taxon>Micrococcales</taxon>
        <taxon>Micrococcaceae</taxon>
        <taxon>Arthrobacter</taxon>
    </lineage>
</organism>
<comment type="caution">
    <text evidence="3">The sequence shown here is derived from an EMBL/GenBank/DDBJ whole genome shotgun (WGS) entry which is preliminary data.</text>
</comment>
<dbReference type="EMBL" id="JAAKZI010000008">
    <property type="protein sequence ID" value="NGN83153.1"/>
    <property type="molecule type" value="Genomic_DNA"/>
</dbReference>
<evidence type="ECO:0000313" key="3">
    <source>
        <dbReference type="EMBL" id="NGN83153.1"/>
    </source>
</evidence>
<sequence length="128" mass="13898">MTQPPPWNPAGPAPGWYPDAHDPRFFRWWDGRAWSGVPHYGLPRQARKPNPFAMVGFIAAAAALPLSVIPNAGYVLTGTAIVFCIVGLVTHKPVHSTASRVLAIIGLCTGIFYAFMVALLLYANANFH</sequence>
<gene>
    <name evidence="3" type="ORF">G6N77_06710</name>
</gene>
<evidence type="ECO:0000259" key="2">
    <source>
        <dbReference type="Pfam" id="PF10708"/>
    </source>
</evidence>